<reference evidence="4" key="1">
    <citation type="journal article" date="2015" name="Genome Announc.">
        <title>Draft genome sequence of the cellulolytic fungus Chaetomium globosum.</title>
        <authorList>
            <person name="Cuomo C.A."/>
            <person name="Untereiner W.A."/>
            <person name="Ma L.-J."/>
            <person name="Grabherr M."/>
            <person name="Birren B.W."/>
        </authorList>
    </citation>
    <scope>NUCLEOTIDE SEQUENCE [LARGE SCALE GENOMIC DNA]</scope>
    <source>
        <strain evidence="4">ATCC 6205 / CBS 148.51 / DSM 1962 / NBRC 6347 / NRRL 1970</strain>
    </source>
</reference>
<gene>
    <name evidence="3" type="ORF">CHGG_07483</name>
</gene>
<feature type="chain" id="PRO_5004208252" description="RNase T2-like C-terminal domain-containing protein" evidence="1">
    <location>
        <begin position="21"/>
        <end position="173"/>
    </location>
</feature>
<dbReference type="GeneID" id="4393507"/>
<proteinExistence type="predicted"/>
<feature type="domain" description="RNase T2-like C-terminal" evidence="2">
    <location>
        <begin position="36"/>
        <end position="110"/>
    </location>
</feature>
<dbReference type="OrthoDB" id="4671383at2759"/>
<dbReference type="VEuPathDB" id="FungiDB:CHGG_07483"/>
<evidence type="ECO:0000313" key="4">
    <source>
        <dbReference type="Proteomes" id="UP000001056"/>
    </source>
</evidence>
<dbReference type="AlphaFoldDB" id="Q2GX21"/>
<accession>Q2GX21</accession>
<organism evidence="3 4">
    <name type="scientific">Chaetomium globosum (strain ATCC 6205 / CBS 148.51 / DSM 1962 / NBRC 6347 / NRRL 1970)</name>
    <name type="common">Soil fungus</name>
    <dbReference type="NCBI Taxonomy" id="306901"/>
    <lineage>
        <taxon>Eukaryota</taxon>
        <taxon>Fungi</taxon>
        <taxon>Dikarya</taxon>
        <taxon>Ascomycota</taxon>
        <taxon>Pezizomycotina</taxon>
        <taxon>Sordariomycetes</taxon>
        <taxon>Sordariomycetidae</taxon>
        <taxon>Sordariales</taxon>
        <taxon>Chaetomiaceae</taxon>
        <taxon>Chaetomium</taxon>
    </lineage>
</organism>
<dbReference type="Proteomes" id="UP000001056">
    <property type="component" value="Unassembled WGS sequence"/>
</dbReference>
<dbReference type="Pfam" id="PF25488">
    <property type="entry name" value="RNaseT2L_C"/>
    <property type="match status" value="1"/>
</dbReference>
<dbReference type="eggNOG" id="ENOG502R6SE">
    <property type="taxonomic scope" value="Eukaryota"/>
</dbReference>
<name>Q2GX21_CHAGB</name>
<sequence>MRSSNPLLLLLPLLATLTTALPATTPLPPTARSTASFTGRGQIRTLWNQGDYADLGCLTAAGLWTTNNALCGTFTGTALTTSSLPTFTLSSSAGPCHVYGAQFKCEQGVVGFEFGIWPWPNSIPGKDCLRYGQYGLMASSGVGGPPAAGTAIDVHFVSYSEQGKYVWLTWAPV</sequence>
<protein>
    <recommendedName>
        <fullName evidence="2">RNase T2-like C-terminal domain-containing protein</fullName>
    </recommendedName>
</protein>
<evidence type="ECO:0000256" key="1">
    <source>
        <dbReference type="SAM" id="SignalP"/>
    </source>
</evidence>
<dbReference type="RefSeq" id="XP_001225139.1">
    <property type="nucleotide sequence ID" value="XM_001225138.1"/>
</dbReference>
<evidence type="ECO:0000259" key="2">
    <source>
        <dbReference type="Pfam" id="PF25488"/>
    </source>
</evidence>
<keyword evidence="4" id="KW-1185">Reference proteome</keyword>
<dbReference type="HOGENOM" id="CLU_126139_0_0_1"/>
<dbReference type="EMBL" id="CH408033">
    <property type="protein sequence ID" value="EAQ86230.1"/>
    <property type="molecule type" value="Genomic_DNA"/>
</dbReference>
<dbReference type="InterPro" id="IPR057328">
    <property type="entry name" value="RNaseT2L_C"/>
</dbReference>
<keyword evidence="1" id="KW-0732">Signal</keyword>
<dbReference type="InParanoid" id="Q2GX21"/>
<feature type="signal peptide" evidence="1">
    <location>
        <begin position="1"/>
        <end position="20"/>
    </location>
</feature>
<evidence type="ECO:0000313" key="3">
    <source>
        <dbReference type="EMBL" id="EAQ86230.1"/>
    </source>
</evidence>